<dbReference type="OMA" id="MPFRWAN"/>
<dbReference type="EMBL" id="KZ825103">
    <property type="protein sequence ID" value="PYI24142.1"/>
    <property type="molecule type" value="Genomic_DNA"/>
</dbReference>
<accession>A0A2V5HNG9</accession>
<keyword evidence="2" id="KW-1185">Reference proteome</keyword>
<reference evidence="1 2" key="1">
    <citation type="submission" date="2018-02" db="EMBL/GenBank/DDBJ databases">
        <title>The genomes of Aspergillus section Nigri reveals drivers in fungal speciation.</title>
        <authorList>
            <consortium name="DOE Joint Genome Institute"/>
            <person name="Vesth T.C."/>
            <person name="Nybo J."/>
            <person name="Theobald S."/>
            <person name="Brandl J."/>
            <person name="Frisvad J.C."/>
            <person name="Nielsen K.F."/>
            <person name="Lyhne E.K."/>
            <person name="Kogle M.E."/>
            <person name="Kuo A."/>
            <person name="Riley R."/>
            <person name="Clum A."/>
            <person name="Nolan M."/>
            <person name="Lipzen A."/>
            <person name="Salamov A."/>
            <person name="Henrissat B."/>
            <person name="Wiebenga A."/>
            <person name="De vries R.P."/>
            <person name="Grigoriev I.V."/>
            <person name="Mortensen U.H."/>
            <person name="Andersen M.R."/>
            <person name="Baker S.E."/>
        </authorList>
    </citation>
    <scope>NUCLEOTIDE SEQUENCE [LARGE SCALE GENOMIC DNA]</scope>
    <source>
        <strain evidence="1 2">CBS 115571</strain>
    </source>
</reference>
<dbReference type="Gene3D" id="1.25.40.20">
    <property type="entry name" value="Ankyrin repeat-containing domain"/>
    <property type="match status" value="1"/>
</dbReference>
<dbReference type="Proteomes" id="UP000249829">
    <property type="component" value="Unassembled WGS sequence"/>
</dbReference>
<organism evidence="1 2">
    <name type="scientific">Aspergillus violaceofuscus (strain CBS 115571)</name>
    <dbReference type="NCBI Taxonomy" id="1450538"/>
    <lineage>
        <taxon>Eukaryota</taxon>
        <taxon>Fungi</taxon>
        <taxon>Dikarya</taxon>
        <taxon>Ascomycota</taxon>
        <taxon>Pezizomycotina</taxon>
        <taxon>Eurotiomycetes</taxon>
        <taxon>Eurotiomycetidae</taxon>
        <taxon>Eurotiales</taxon>
        <taxon>Aspergillaceae</taxon>
        <taxon>Aspergillus</taxon>
    </lineage>
</organism>
<dbReference type="InterPro" id="IPR036770">
    <property type="entry name" value="Ankyrin_rpt-contain_sf"/>
</dbReference>
<dbReference type="SUPFAM" id="SSF48403">
    <property type="entry name" value="Ankyrin repeat"/>
    <property type="match status" value="1"/>
</dbReference>
<evidence type="ECO:0000313" key="1">
    <source>
        <dbReference type="EMBL" id="PYI24142.1"/>
    </source>
</evidence>
<dbReference type="AlphaFoldDB" id="A0A2V5HNG9"/>
<protein>
    <submittedName>
        <fullName evidence="1">Uncharacterized protein</fullName>
    </submittedName>
</protein>
<name>A0A2V5HNG9_ASPV1</name>
<sequence length="556" mass="62303">MDNIDQVETAQWCGLCGYVRSPANLAKEFTQLRKRPMPALPDPEDIQILNGSNLVPSLMALWKEAELELSHLERMLQPVNDPAVGARTLQSMIQRRFCAVLADGFQHYQVSPDGKMLQFCCYAGHQQAVIGSGSGPAASPQVAFPNVVHHAIAHDSVYEIQLAVALGLEAHRPVYWGYTLLGTAILARAHKVIRYLFEREERFPGTAKPLADQRVNWMGREYYGPLELALALKDKQLIWLLLELVGGGNPDVLEWHRVENLCVRQTTSGAMLKYLVTTIGIDLLASDADIVHKPVQLKMPPELVATWGDNAGEYLLRRAIRDDWATAVSRLMVDLVLGQAQAQWSHTAATDANYASRCDQLLNDPIAGLDPDSPRYAIPPIAWAIVFGHRYAFDTLLKQPGFDLNRAFVEQPDGQRVFTPLTFAVRMGASWAIDKLLKRTDLNLRRHGPMPFRWANAPQTAPYPSPFAEMVAFVEDRATQTVPGTNWLVGMDDAMVALGARFRNMARLFIGKFSPRVHVGFWLTGETFSRWVLRNQPVSIYFDEVVDLLRQHGHLP</sequence>
<evidence type="ECO:0000313" key="2">
    <source>
        <dbReference type="Proteomes" id="UP000249829"/>
    </source>
</evidence>
<proteinExistence type="predicted"/>
<gene>
    <name evidence="1" type="ORF">BO99DRAFT_408756</name>
</gene>